<evidence type="ECO:0008006" key="4">
    <source>
        <dbReference type="Google" id="ProtNLM"/>
    </source>
</evidence>
<evidence type="ECO:0000256" key="1">
    <source>
        <dbReference type="SAM" id="MobiDB-lite"/>
    </source>
</evidence>
<organism evidence="2 3">
    <name type="scientific">Prorocentrum cordatum</name>
    <dbReference type="NCBI Taxonomy" id="2364126"/>
    <lineage>
        <taxon>Eukaryota</taxon>
        <taxon>Sar</taxon>
        <taxon>Alveolata</taxon>
        <taxon>Dinophyceae</taxon>
        <taxon>Prorocentrales</taxon>
        <taxon>Prorocentraceae</taxon>
        <taxon>Prorocentrum</taxon>
    </lineage>
</organism>
<feature type="non-terminal residue" evidence="2">
    <location>
        <position position="1"/>
    </location>
</feature>
<reference evidence="2" key="1">
    <citation type="submission" date="2023-10" db="EMBL/GenBank/DDBJ databases">
        <authorList>
            <person name="Chen Y."/>
            <person name="Shah S."/>
            <person name="Dougan E. K."/>
            <person name="Thang M."/>
            <person name="Chan C."/>
        </authorList>
    </citation>
    <scope>NUCLEOTIDE SEQUENCE [LARGE SCALE GENOMIC DNA]</scope>
</reference>
<feature type="compositionally biased region" description="Basic residues" evidence="1">
    <location>
        <begin position="1459"/>
        <end position="1468"/>
    </location>
</feature>
<evidence type="ECO:0000313" key="3">
    <source>
        <dbReference type="Proteomes" id="UP001189429"/>
    </source>
</evidence>
<feature type="compositionally biased region" description="Low complexity" evidence="1">
    <location>
        <begin position="1979"/>
        <end position="1988"/>
    </location>
</feature>
<feature type="compositionally biased region" description="Basic and acidic residues" evidence="1">
    <location>
        <begin position="1199"/>
        <end position="1217"/>
    </location>
</feature>
<evidence type="ECO:0000313" key="2">
    <source>
        <dbReference type="EMBL" id="CAK0897312.1"/>
    </source>
</evidence>
<sequence>EEDFLGSICGDGAPVADGVSDEDFLGGSSDELQVAAAARAAGATGGHPVLGLGPLVLSAADAYTPPAVAKRGRRILPAAARAAVHALEPTPEVAFESAVPRTAAFLLDADAARPSALSSAKKLCQICGLAKSTWRDTAGAIAHCTYQVLRKSVDRFAQSVLGICRGGGQGGSRLQPLVHFRFRCYDGTKQRVRVHSTVTTQGGVRAAAVASVAGEFEVYTSFASRAFCMMKGQPSARELLTLQVREPTVLRTTDGAAAESVHAALAHIRSDADGELDVKPTDTMIVRMQLAMQGQVFRLMQAMRTIIAERLVIIDGGELDDEAAEFSRHAYDARLPVRSFGDKFRRRLLQGLWNGDLRRSDRIEHICRGCCKSRAQTLYVMQTAGLKALVTNVWRVMDRQNWTGAHLCLGGLGLASFVHNLLPSAFLVVFGAQCTQVDGPDGAGDGLDGDLGAEGLERDVEKTIPVSVWGEGNVAEISRAIDWIVSGSFHDSLYLFARSHEPCSDVVLRELERTGAQWELKQRQRVLETGERTRPLWGAADRTDVRRFREQVCDMVVNGGWPLLRSPTELQQLQVFTLCSRLSAAACQLVEVRRRATPCATYSALRDLEALRSLAARPKYTLDTCAEGVVNYYTDRGGVDGAMAKAELSGALQLMMASSAVAERAHSQTLRRITFRSATWKMGAMSLSGSFLFGQLRQWQRSVFRAWGDHADAKTKRQWQKQELPSQQPRRNFNAWVWRAFARLGSGGAFVDQALGGELSARCPMLTPEQRAPYEDLAAVAVQEHVAGRRAFGPSARPSRARPLGRSGCAQPSGIAIEGGADDVMSAAEAAAFASVSIILKGALVEMKLHSAAMKREGEEMRATAARLHRQSEPDKSGLGQEWHLVAGEVPTSVAAGMTVQQSIVPTLQYTRTPTSILSEVLRALDISRVKREADEWRRMHPRTVEAECPKLHAPARPRRWCWEAGYCVCAGASAIAKKFHDQLSVMWRVLAHRLGEKVFNAKLESGVLALRFTCFGVSALGPAPPPGADGESAIVPAGHAPAAEGLHNVALHHGRPWRPTFARMRCEPLGNRPGVAGVAPQVVGEGDGGAAVLGDLTVFEGARQRFNAAWDKQSITVRVHELVADARRVAACRPSRQRILSTPMLEEELWDSKPPPPKPRKRKAHPMNRPERGPRPMGAAPPAFAEALEDVSDGGETGGDKGEVEFRPQEDESHGDGEDEPFDEEGWALFGWSDDDFDGVGPIWLDGSCGGGDDEVLPVPVDADASLFAGAAAQLPGPAGPEVDAPLPPPPPHPARRAGGDRMAAERVFHVPGGKIKYYAHGSPRFAAECAAHAARITSRAARGSPFAARAGQGRPLAFLPAWHSDRPDHVNTQHAHVHGWEPSQASRQAARDRLLFAAGDPVVAAMLGLERPRRACEPEGPGTMHVTMWQHAKDRTSVELPNGFWHASAKRQSQSSVRRRQRRPPRRCRDNETRDKAAVRQGREKALEGAGAARKEKFYKSQSHKSVSPLVLGRRVSHSAGTDACTVVACMSAIKASTLAELDENGSAALPGIGLFEKKVQHATLGGVRNVFGNWVVVSPKPLDIHIRFKPFSELEDVLKDGGDIDPNTTLRDVVDDASIPPTAFHPEDMAAAGLPNGELPEHPASAACIGPLLIREKSATPHGKPKVGKRGYCDAVESDARRFPDVKMPGGPIAKFFHGRSYRFKGYVRGQWHSDFTWAALRAKTAQDHDVSAAFETSCEIASGRASAASSPHDVALKTDTGFTVFSDCMIINEQQCKRDFLPKGASALTPTDAGERITSIKNEHHAAEVSGVLVIDPDQPYTKVRKWSSTYGSLSEWSLQASIYCRDGQGASASGAIEKLMRQMLPTTLRGHVGAPTVAEVQQRAVGAAKANGFVAEQPLDVTPHKPDKARAGSVAERLKALCDGSPGGGGLDGAVSATPPGASSGRIAALLDSSTPPPEGSDMASDVGGAETVRSSGTAAGAGIRRGRSSAKLDAPLDDPDKERLKELEMSISLATLLDKGQGHKFGDNIYALNRFKPRSGGTVGNAHGKLLDVVETCALVGGSAVDTMKRDVRANLLKKLKNAKTSDAYKFKLELVGAAVREATSVSEKVNIIIPWSGSSVTGAHGEFSLFEPLLSEVGLPIRKRAQVCQEFILNHVVLPLTSAERCNFDKLGQLADAIAEHVGTKELRDEVPEDLQPIAQALYTFAESMKALLDPPPGALKRRPARGDVRRFLREEWGGEDWRNVVFTLSDALKECVSECNRAYRTDVKHGETISLYEALLSDTATITPANFEAIFGGLGEWGGQLRKGGATSLVEQIGSSLEQRIQARMATGAEAPQISEDPAKLAAMEIKFTDFTAKAVDFRGIDATCIEKLKDVAVKLRTLAGSLASAAEEKGLLRACASLDFGMPETIAKVRDARQKCIGTKFVKADTVKKLMARIDQRTVQCAIWLVKIAPEQVVDCPFDDITKVSGLGISLVVHVEPSAIQRGKLMGDKMRPSGLFQFGKALKALNVYEATADDFDFGGGPSAAEAWVELEAAVGVFRETVTPEEVAEQPTEKADDDEAKADNVDQGGECIHVGPRVGLFALLSSHVDAMLNICFEKLAAFSDAFWASLMKPANEKLAELGSIAGGDLQGNTKHWAGDMHEKQTLDSTLAHASKTLFRQKGMSAKISKVVTSIKAALHDSKGTAELHGATEAREAMQKALACEQRRSSSMLWEAKALQILKMDVTDEGLADKLSAVRDAVRDAEEFGETDVSEVILKAVSDRLAQ</sequence>
<protein>
    <recommendedName>
        <fullName evidence="4">RNA-directed RNA polymerase</fullName>
    </recommendedName>
</protein>
<feature type="region of interest" description="Disordered" evidence="1">
    <location>
        <begin position="1955"/>
        <end position="2004"/>
    </location>
</feature>
<dbReference type="EMBL" id="CAUYUJ010020315">
    <property type="protein sequence ID" value="CAK0897312.1"/>
    <property type="molecule type" value="Genomic_DNA"/>
</dbReference>
<feature type="region of interest" description="Disordered" evidence="1">
    <location>
        <begin position="2555"/>
        <end position="2574"/>
    </location>
</feature>
<feature type="region of interest" description="Disordered" evidence="1">
    <location>
        <begin position="1145"/>
        <end position="1225"/>
    </location>
</feature>
<accession>A0ABN9XGS0</accession>
<proteinExistence type="predicted"/>
<feature type="compositionally biased region" description="Basic and acidic residues" evidence="1">
    <location>
        <begin position="1469"/>
        <end position="1501"/>
    </location>
</feature>
<name>A0ABN9XGS0_9DINO</name>
<dbReference type="Proteomes" id="UP001189429">
    <property type="component" value="Unassembled WGS sequence"/>
</dbReference>
<gene>
    <name evidence="2" type="ORF">PCOR1329_LOCUS75538</name>
</gene>
<feature type="region of interest" description="Disordered" evidence="1">
    <location>
        <begin position="1448"/>
        <end position="1502"/>
    </location>
</feature>
<feature type="non-terminal residue" evidence="2">
    <location>
        <position position="2778"/>
    </location>
</feature>
<keyword evidence="3" id="KW-1185">Reference proteome</keyword>
<comment type="caution">
    <text evidence="2">The sequence shown here is derived from an EMBL/GenBank/DDBJ whole genome shotgun (WGS) entry which is preliminary data.</text>
</comment>